<feature type="chain" id="PRO_5045099591" evidence="1">
    <location>
        <begin position="25"/>
        <end position="307"/>
    </location>
</feature>
<keyword evidence="3" id="KW-1185">Reference proteome</keyword>
<protein>
    <submittedName>
        <fullName evidence="2">Peptidase</fullName>
    </submittedName>
</protein>
<dbReference type="EMBL" id="JBEGDD010000009">
    <property type="protein sequence ID" value="MEQ7155860.1"/>
    <property type="molecule type" value="Genomic_DNA"/>
</dbReference>
<evidence type="ECO:0000313" key="2">
    <source>
        <dbReference type="EMBL" id="MEQ7155860.1"/>
    </source>
</evidence>
<proteinExistence type="predicted"/>
<feature type="signal peptide" evidence="1">
    <location>
        <begin position="1"/>
        <end position="24"/>
    </location>
</feature>
<reference evidence="2 3" key="1">
    <citation type="submission" date="2024-06" db="EMBL/GenBank/DDBJ databases">
        <title>Brevundimonas sp. C11.</title>
        <authorList>
            <person name="Maltman C."/>
        </authorList>
    </citation>
    <scope>NUCLEOTIDE SEQUENCE [LARGE SCALE GENOMIC DNA]</scope>
    <source>
        <strain evidence="2 3">C11</strain>
    </source>
</reference>
<name>A0ABV1NQF6_9CAUL</name>
<dbReference type="RefSeq" id="WP_349685013.1">
    <property type="nucleotide sequence ID" value="NZ_JBEGDD010000009.1"/>
</dbReference>
<gene>
    <name evidence="2" type="ORF">ABN401_11620</name>
</gene>
<dbReference type="Gene3D" id="2.60.120.380">
    <property type="match status" value="1"/>
</dbReference>
<evidence type="ECO:0000313" key="3">
    <source>
        <dbReference type="Proteomes" id="UP001445732"/>
    </source>
</evidence>
<dbReference type="Proteomes" id="UP001445732">
    <property type="component" value="Unassembled WGS sequence"/>
</dbReference>
<keyword evidence="1" id="KW-0732">Signal</keyword>
<accession>A0ABV1NQF6</accession>
<sequence length="307" mass="31758">MTRSIFAVGLAMAAGLLLATPALAQKQAYQTVDTMARATYGDYRLNAGFPDDPYVIYLTSGGQIDASDVADGCVGMVAQAPDAQLTYSAGNLPLIIRTSSSNDTTLLINGPDGRWYCDDDSGGGTNAEISWSNPGSGVYDIWVGAYGGDSAPAELRISELYSGGDGGGGGGGGYSGSTGTFGGISLNSGFTPDPHTVYLTAGGGYDASRLGSGCVGMVADDPDYVVSYRSGSFPLVFGVDADRDTTLIVADENDRYWCDDDGGDQALNPRVHITNPRSGEYRVWVGTYSSGNSPATLYVTELAGNAP</sequence>
<organism evidence="2 3">
    <name type="scientific">Brevundimonas aurifodinae</name>
    <dbReference type="NCBI Taxonomy" id="1508312"/>
    <lineage>
        <taxon>Bacteria</taxon>
        <taxon>Pseudomonadati</taxon>
        <taxon>Pseudomonadota</taxon>
        <taxon>Alphaproteobacteria</taxon>
        <taxon>Caulobacterales</taxon>
        <taxon>Caulobacteraceae</taxon>
        <taxon>Brevundimonas</taxon>
    </lineage>
</organism>
<evidence type="ECO:0000256" key="1">
    <source>
        <dbReference type="SAM" id="SignalP"/>
    </source>
</evidence>
<comment type="caution">
    <text evidence="2">The sequence shown here is derived from an EMBL/GenBank/DDBJ whole genome shotgun (WGS) entry which is preliminary data.</text>
</comment>